<keyword evidence="2" id="KW-1185">Reference proteome</keyword>
<evidence type="ECO:0000313" key="2">
    <source>
        <dbReference type="Proteomes" id="UP000637819"/>
    </source>
</evidence>
<dbReference type="Proteomes" id="UP000637819">
    <property type="component" value="Chromosome"/>
</dbReference>
<dbReference type="KEGG" id="hsal:JMJ58_01595"/>
<sequence length="63" mass="6596">MAHKDDVTRVMAVCEECGSVYAAREWPDGTVRVIGQEGCSCGATSFEVADDSEGGSLPDPSTD</sequence>
<dbReference type="EMBL" id="CP069188">
    <property type="protein sequence ID" value="QRV15626.1"/>
    <property type="molecule type" value="Genomic_DNA"/>
</dbReference>
<dbReference type="OrthoDB" id="257177at2157"/>
<name>A0A8T8E295_9EURY</name>
<reference evidence="1 2" key="1">
    <citation type="submission" date="2021-01" db="EMBL/GenBank/DDBJ databases">
        <title>Genome Sequence and Methylation Pattern of Haloterrigena salifodinae BOL5-1, An Extremely Halophilic Archaeon from a Bolivian Salt Mine.</title>
        <authorList>
            <person name="DasSarma P."/>
            <person name="Anton B.P."/>
            <person name="DasSarma S.L."/>
            <person name="von Ehrenheim H.A.L."/>
            <person name="Martinez F.L."/>
            <person name="Guzman D."/>
            <person name="Roberts R.J."/>
            <person name="DasSarma S."/>
        </authorList>
    </citation>
    <scope>NUCLEOTIDE SEQUENCE [LARGE SCALE GENOMIC DNA]</scope>
    <source>
        <strain evidence="1 2">BOL5-1</strain>
    </source>
</reference>
<evidence type="ECO:0000313" key="1">
    <source>
        <dbReference type="EMBL" id="QRV15626.1"/>
    </source>
</evidence>
<proteinExistence type="predicted"/>
<gene>
    <name evidence="1" type="ORF">JMJ58_01595</name>
</gene>
<organism evidence="1 2">
    <name type="scientific">Haloterrigena salifodinae</name>
    <dbReference type="NCBI Taxonomy" id="2675099"/>
    <lineage>
        <taxon>Archaea</taxon>
        <taxon>Methanobacteriati</taxon>
        <taxon>Methanobacteriota</taxon>
        <taxon>Stenosarchaea group</taxon>
        <taxon>Halobacteria</taxon>
        <taxon>Halobacteriales</taxon>
        <taxon>Natrialbaceae</taxon>
        <taxon>Haloterrigena</taxon>
    </lineage>
</organism>
<dbReference type="AlphaFoldDB" id="A0A8T8E295"/>
<protein>
    <submittedName>
        <fullName evidence="1">Uncharacterized protein</fullName>
    </submittedName>
</protein>
<accession>A0A8T8E295</accession>